<dbReference type="SUPFAM" id="SSF55347">
    <property type="entry name" value="Glyceraldehyde-3-phosphate dehydrogenase-like, C-terminal domain"/>
    <property type="match status" value="1"/>
</dbReference>
<dbReference type="InterPro" id="IPR005106">
    <property type="entry name" value="Asp/hSer_DH_NAD-bd"/>
</dbReference>
<dbReference type="EMBL" id="VIAQ01000008">
    <property type="protein sequence ID" value="TQD27629.1"/>
    <property type="molecule type" value="Genomic_DNA"/>
</dbReference>
<keyword evidence="11" id="KW-0521">NADP</keyword>
<keyword evidence="9" id="KW-0486">Methionine biosynthesis</keyword>
<evidence type="ECO:0000256" key="6">
    <source>
        <dbReference type="ARBA" id="ARBA00022605"/>
    </source>
</evidence>
<feature type="binding site" evidence="11">
    <location>
        <position position="207"/>
    </location>
    <ligand>
        <name>L-homoserine</name>
        <dbReference type="ChEBI" id="CHEBI:57476"/>
    </ligand>
</feature>
<evidence type="ECO:0000256" key="3">
    <source>
        <dbReference type="ARBA" id="ARBA00006753"/>
    </source>
</evidence>
<dbReference type="InterPro" id="IPR001342">
    <property type="entry name" value="HDH_cat"/>
</dbReference>
<dbReference type="AlphaFoldDB" id="A0A7Z8KQA0"/>
<evidence type="ECO:0000256" key="2">
    <source>
        <dbReference type="ARBA" id="ARBA00005062"/>
    </source>
</evidence>
<evidence type="ECO:0000256" key="8">
    <source>
        <dbReference type="ARBA" id="ARBA00023002"/>
    </source>
</evidence>
<keyword evidence="15" id="KW-1185">Reference proteome</keyword>
<dbReference type="PANTHER" id="PTHR43331">
    <property type="entry name" value="HOMOSERINE DEHYDROGENASE"/>
    <property type="match status" value="1"/>
</dbReference>
<feature type="domain" description="Homoserine dehydrogenase catalytic" evidence="12">
    <location>
        <begin position="154"/>
        <end position="327"/>
    </location>
</feature>
<organism evidence="14 15">
    <name type="scientific">Methanolobus vulcani</name>
    <dbReference type="NCBI Taxonomy" id="38026"/>
    <lineage>
        <taxon>Archaea</taxon>
        <taxon>Methanobacteriati</taxon>
        <taxon>Methanobacteriota</taxon>
        <taxon>Stenosarchaea group</taxon>
        <taxon>Methanomicrobia</taxon>
        <taxon>Methanosarcinales</taxon>
        <taxon>Methanosarcinaceae</taxon>
        <taxon>Methanolobus</taxon>
    </lineage>
</organism>
<dbReference type="NCBIfam" id="NF004976">
    <property type="entry name" value="PRK06349.1"/>
    <property type="match status" value="1"/>
</dbReference>
<reference evidence="14 15" key="1">
    <citation type="submission" date="2019-06" db="EMBL/GenBank/DDBJ databases">
        <title>Draft genome sequence of Methanolobus vulcani B1d.</title>
        <authorList>
            <person name="Creighbaum A.J."/>
            <person name="Ticak T."/>
            <person name="Hariraju D."/>
            <person name="Arivett B.A."/>
            <person name="Ferguson D.J.Jr."/>
        </authorList>
    </citation>
    <scope>NUCLEOTIDE SEQUENCE [LARGE SCALE GENOMIC DNA]</scope>
    <source>
        <strain evidence="14 15">B1d</strain>
    </source>
</reference>
<dbReference type="GO" id="GO:0050661">
    <property type="term" value="F:NADP binding"/>
    <property type="evidence" value="ECO:0007669"/>
    <property type="project" value="InterPro"/>
</dbReference>
<feature type="active site" description="Proton donor" evidence="10">
    <location>
        <position position="222"/>
    </location>
</feature>
<accession>A0A7Z8KQA0</accession>
<name>A0A7Z8KQA0_9EURY</name>
<evidence type="ECO:0000256" key="10">
    <source>
        <dbReference type="PIRSR" id="PIRSR036497-1"/>
    </source>
</evidence>
<keyword evidence="8 14" id="KW-0560">Oxidoreductase</keyword>
<dbReference type="FunFam" id="3.40.50.720:FF:000554">
    <property type="entry name" value="Homoserine dehydrogenase"/>
    <property type="match status" value="1"/>
</dbReference>
<dbReference type="UniPathway" id="UPA00051">
    <property type="reaction ID" value="UER00465"/>
</dbReference>
<dbReference type="Pfam" id="PF03447">
    <property type="entry name" value="NAD_binding_3"/>
    <property type="match status" value="1"/>
</dbReference>
<dbReference type="GO" id="GO:0004412">
    <property type="term" value="F:homoserine dehydrogenase activity"/>
    <property type="evidence" value="ECO:0007669"/>
    <property type="project" value="UniProtKB-EC"/>
</dbReference>
<protein>
    <recommendedName>
        <fullName evidence="5">Homoserine dehydrogenase</fullName>
        <ecNumber evidence="4">1.1.1.3</ecNumber>
    </recommendedName>
</protein>
<dbReference type="InterPro" id="IPR036291">
    <property type="entry name" value="NAD(P)-bd_dom_sf"/>
</dbReference>
<evidence type="ECO:0000256" key="5">
    <source>
        <dbReference type="ARBA" id="ARBA00013376"/>
    </source>
</evidence>
<evidence type="ECO:0000256" key="4">
    <source>
        <dbReference type="ARBA" id="ARBA00013213"/>
    </source>
</evidence>
<dbReference type="PROSITE" id="PS01042">
    <property type="entry name" value="HOMOSER_DHGENASE"/>
    <property type="match status" value="1"/>
</dbReference>
<keyword evidence="6" id="KW-0028">Amino-acid biosynthesis</keyword>
<dbReference type="InterPro" id="IPR019811">
    <property type="entry name" value="HDH_CS"/>
</dbReference>
<evidence type="ECO:0000256" key="9">
    <source>
        <dbReference type="ARBA" id="ARBA00023167"/>
    </source>
</evidence>
<comment type="similarity">
    <text evidence="3">Belongs to the homoserine dehydrogenase family.</text>
</comment>
<dbReference type="Gene3D" id="3.40.50.720">
    <property type="entry name" value="NAD(P)-binding Rossmann-like Domain"/>
    <property type="match status" value="1"/>
</dbReference>
<dbReference type="EC" id="1.1.1.3" evidence="4"/>
<gene>
    <name evidence="14" type="ORF">FKV42_02915</name>
</gene>
<dbReference type="PIRSF" id="PIRSF036497">
    <property type="entry name" value="HDH_short"/>
    <property type="match status" value="1"/>
</dbReference>
<dbReference type="NCBIfam" id="NF004912">
    <property type="entry name" value="PRK06270.1"/>
    <property type="match status" value="1"/>
</dbReference>
<dbReference type="PANTHER" id="PTHR43331:SF1">
    <property type="entry name" value="HOMOSERINE DEHYDROGENASE"/>
    <property type="match status" value="1"/>
</dbReference>
<comment type="caution">
    <text evidence="14">The sequence shown here is derived from an EMBL/GenBank/DDBJ whole genome shotgun (WGS) entry which is preliminary data.</text>
</comment>
<sequence>MMKTIRVSVIGFGAVGQGVARVLIDKKDYLEKMGLDFKVVAVADSRTAVIDDNGVDLSSVLVRKQNEGVVGSEKITGLEIIETIDHDLVVETTPTNIVTGGVGLQNMLAAFKHGRDLVTSNKGPLAMKYCELIEAARAGGSHFRFEATVGGAMPVLNLAKDVLAGNTITNVEGIFNGTCNYILTRMTEEHAPYEQMLAEAQELGYAETDPTYDVEGIDTACKLVILANCVFGMNASHEDVTITGITKITPEALLLAQNEGYAIKLIGEVNDSRINVSPKLVPIDHPLAVGGSLNVASVQTDLSGPITVTGRGAGSIETASAILSDMISIYRD</sequence>
<evidence type="ECO:0000256" key="11">
    <source>
        <dbReference type="PIRSR" id="PIRSR036497-2"/>
    </source>
</evidence>
<comment type="pathway">
    <text evidence="1">Amino-acid biosynthesis; L-threonine biosynthesis; L-threonine from L-aspartate: step 3/5.</text>
</comment>
<feature type="binding site" evidence="11">
    <location>
        <position position="122"/>
    </location>
    <ligand>
        <name>NADPH</name>
        <dbReference type="ChEBI" id="CHEBI:57783"/>
    </ligand>
</feature>
<dbReference type="Pfam" id="PF00742">
    <property type="entry name" value="Homoserine_dh"/>
    <property type="match status" value="1"/>
</dbReference>
<dbReference type="GO" id="GO:0009088">
    <property type="term" value="P:threonine biosynthetic process"/>
    <property type="evidence" value="ECO:0007669"/>
    <property type="project" value="UniProtKB-UniPathway"/>
</dbReference>
<feature type="domain" description="Aspartate/homoserine dehydrogenase NAD-binding" evidence="13">
    <location>
        <begin position="11"/>
        <end position="146"/>
    </location>
</feature>
<evidence type="ECO:0000256" key="7">
    <source>
        <dbReference type="ARBA" id="ARBA00022697"/>
    </source>
</evidence>
<dbReference type="Proteomes" id="UP000319335">
    <property type="component" value="Unassembled WGS sequence"/>
</dbReference>
<dbReference type="OrthoDB" id="4488at2157"/>
<evidence type="ECO:0000313" key="15">
    <source>
        <dbReference type="Proteomes" id="UP000319335"/>
    </source>
</evidence>
<evidence type="ECO:0000259" key="12">
    <source>
        <dbReference type="Pfam" id="PF00742"/>
    </source>
</evidence>
<feature type="binding site" evidence="11">
    <location>
        <begin position="11"/>
        <end position="16"/>
    </location>
    <ligand>
        <name>NADP(+)</name>
        <dbReference type="ChEBI" id="CHEBI:58349"/>
    </ligand>
</feature>
<dbReference type="UniPathway" id="UPA00050">
    <property type="reaction ID" value="UER00063"/>
</dbReference>
<evidence type="ECO:0000256" key="1">
    <source>
        <dbReference type="ARBA" id="ARBA00005056"/>
    </source>
</evidence>
<dbReference type="SUPFAM" id="SSF51735">
    <property type="entry name" value="NAD(P)-binding Rossmann-fold domains"/>
    <property type="match status" value="1"/>
</dbReference>
<keyword evidence="7" id="KW-0791">Threonine biosynthesis</keyword>
<dbReference type="GO" id="GO:0009086">
    <property type="term" value="P:methionine biosynthetic process"/>
    <property type="evidence" value="ECO:0007669"/>
    <property type="project" value="UniProtKB-KW"/>
</dbReference>
<evidence type="ECO:0000313" key="14">
    <source>
        <dbReference type="EMBL" id="TQD27629.1"/>
    </source>
</evidence>
<dbReference type="FunFam" id="3.30.360.10:FF:000005">
    <property type="entry name" value="Homoserine dehydrogenase"/>
    <property type="match status" value="1"/>
</dbReference>
<evidence type="ECO:0000259" key="13">
    <source>
        <dbReference type="Pfam" id="PF03447"/>
    </source>
</evidence>
<proteinExistence type="inferred from homology"/>
<dbReference type="InterPro" id="IPR022697">
    <property type="entry name" value="HDH_short"/>
</dbReference>
<comment type="pathway">
    <text evidence="2">Amino-acid biosynthesis; L-methionine biosynthesis via de novo pathway; L-homoserine from L-aspartate: step 3/3.</text>
</comment>
<dbReference type="Gene3D" id="3.30.360.10">
    <property type="entry name" value="Dihydrodipicolinate Reductase, domain 2"/>
    <property type="match status" value="1"/>
</dbReference>